<organism evidence="3 4">
    <name type="scientific">Branchiostoma lanceolatum</name>
    <name type="common">Common lancelet</name>
    <name type="synonym">Amphioxus lanceolatum</name>
    <dbReference type="NCBI Taxonomy" id="7740"/>
    <lineage>
        <taxon>Eukaryota</taxon>
        <taxon>Metazoa</taxon>
        <taxon>Chordata</taxon>
        <taxon>Cephalochordata</taxon>
        <taxon>Leptocardii</taxon>
        <taxon>Amphioxiformes</taxon>
        <taxon>Branchiostomatidae</taxon>
        <taxon>Branchiostoma</taxon>
    </lineage>
</organism>
<reference evidence="3" key="1">
    <citation type="submission" date="2022-01" db="EMBL/GenBank/DDBJ databases">
        <authorList>
            <person name="Braso-Vives M."/>
        </authorList>
    </citation>
    <scope>NUCLEOTIDE SEQUENCE</scope>
</reference>
<protein>
    <submittedName>
        <fullName evidence="3">Hypp2929 protein</fullName>
    </submittedName>
</protein>
<proteinExistence type="predicted"/>
<feature type="region of interest" description="Disordered" evidence="2">
    <location>
        <begin position="380"/>
        <end position="466"/>
    </location>
</feature>
<dbReference type="EMBL" id="OV696689">
    <property type="protein sequence ID" value="CAH1264283.1"/>
    <property type="molecule type" value="Genomic_DNA"/>
</dbReference>
<feature type="region of interest" description="Disordered" evidence="2">
    <location>
        <begin position="37"/>
        <end position="66"/>
    </location>
</feature>
<evidence type="ECO:0000256" key="2">
    <source>
        <dbReference type="SAM" id="MobiDB-lite"/>
    </source>
</evidence>
<feature type="compositionally biased region" description="Basic and acidic residues" evidence="2">
    <location>
        <begin position="380"/>
        <end position="393"/>
    </location>
</feature>
<accession>A0A8K0EV00</accession>
<feature type="coiled-coil region" evidence="1">
    <location>
        <begin position="324"/>
        <end position="372"/>
    </location>
</feature>
<dbReference type="OrthoDB" id="10072038at2759"/>
<sequence>MPETMEKDTQESAKQRNVKSVQFNLADNTTILLEGGEHERTGGHAAMNGAPNGDHLNHKKPAESNSIMSAEIGRLNEELTTLRNKLEEEVEELRQEVNYKRKTYLAQSKELDSLVEEERKKREESLLEINSGFESKLKDRRQRCDTLDKELTAREGDIEERTKTLEERYAMLLKREEEIERRVEQCEANDNQVSDWEKELVARKKACQEFQQELDDMERYLDKRQDMCNSKDDDLKMLDEELSRLRTELQKNIDSMEEDAVQENAEVIGRLRSDWEALKTKRRQAVSNLVKQTSNRLSTTSPSVVVGTTAEKTNEGNTVLQAVVRKLQHDLQETENIVEKKDQEIFELGRKVLFLETELQKKDQKTKQLESQLTISLGEIRMKESSERKEPSNRKHHHDDRSAANANVDHRARSGTWGPDSRSRSSSHRHQEEPLHRSDKSSTSSGSRHSIMKEYDMNSSKACSIM</sequence>
<feature type="coiled-coil region" evidence="1">
    <location>
        <begin position="162"/>
        <end position="266"/>
    </location>
</feature>
<gene>
    <name evidence="3" type="primary">Hypp2929</name>
    <name evidence="3" type="ORF">BLAG_LOCUS18703</name>
</gene>
<keyword evidence="4" id="KW-1185">Reference proteome</keyword>
<evidence type="ECO:0000313" key="4">
    <source>
        <dbReference type="Proteomes" id="UP000838412"/>
    </source>
</evidence>
<dbReference type="Proteomes" id="UP000838412">
    <property type="component" value="Chromosome 4"/>
</dbReference>
<evidence type="ECO:0000313" key="3">
    <source>
        <dbReference type="EMBL" id="CAH1264283.1"/>
    </source>
</evidence>
<keyword evidence="1" id="KW-0175">Coiled coil</keyword>
<feature type="compositionally biased region" description="Basic and acidic residues" evidence="2">
    <location>
        <begin position="429"/>
        <end position="440"/>
    </location>
</feature>
<dbReference type="AlphaFoldDB" id="A0A8K0EV00"/>
<name>A0A8K0EV00_BRALA</name>
<feature type="compositionally biased region" description="Polar residues" evidence="2">
    <location>
        <begin position="457"/>
        <end position="466"/>
    </location>
</feature>
<evidence type="ECO:0000256" key="1">
    <source>
        <dbReference type="SAM" id="Coils"/>
    </source>
</evidence>